<proteinExistence type="predicted"/>
<keyword evidence="3" id="KW-1185">Reference proteome</keyword>
<dbReference type="EMBL" id="AGNL01039349">
    <property type="protein sequence ID" value="EJK52714.1"/>
    <property type="molecule type" value="Genomic_DNA"/>
</dbReference>
<feature type="compositionally biased region" description="Basic and acidic residues" evidence="1">
    <location>
        <begin position="68"/>
        <end position="83"/>
    </location>
</feature>
<feature type="region of interest" description="Disordered" evidence="1">
    <location>
        <begin position="42"/>
        <end position="92"/>
    </location>
</feature>
<accession>K0RKD5</accession>
<protein>
    <submittedName>
        <fullName evidence="2">Uncharacterized protein</fullName>
    </submittedName>
</protein>
<sequence>MSSTQPWKLHGVVAVVLAATVAQVLLISPVVHAANGGGLRRSVEEAPVGTIDSSHRDLGKAKRKNQRAQHEKSELRKGAERLRAIRGRISNR</sequence>
<dbReference type="AlphaFoldDB" id="K0RKD5"/>
<comment type="caution">
    <text evidence="2">The sequence shown here is derived from an EMBL/GenBank/DDBJ whole genome shotgun (WGS) entry which is preliminary data.</text>
</comment>
<name>K0RKD5_THAOC</name>
<dbReference type="Proteomes" id="UP000266841">
    <property type="component" value="Unassembled WGS sequence"/>
</dbReference>
<reference evidence="2 3" key="1">
    <citation type="journal article" date="2012" name="Genome Biol.">
        <title>Genome and low-iron response of an oceanic diatom adapted to chronic iron limitation.</title>
        <authorList>
            <person name="Lommer M."/>
            <person name="Specht M."/>
            <person name="Roy A.S."/>
            <person name="Kraemer L."/>
            <person name="Andreson R."/>
            <person name="Gutowska M.A."/>
            <person name="Wolf J."/>
            <person name="Bergner S.V."/>
            <person name="Schilhabel M.B."/>
            <person name="Klostermeier U.C."/>
            <person name="Beiko R.G."/>
            <person name="Rosenstiel P."/>
            <person name="Hippler M."/>
            <person name="Laroche J."/>
        </authorList>
    </citation>
    <scope>NUCLEOTIDE SEQUENCE [LARGE SCALE GENOMIC DNA]</scope>
    <source>
        <strain evidence="2 3">CCMP1005</strain>
    </source>
</reference>
<evidence type="ECO:0000313" key="2">
    <source>
        <dbReference type="EMBL" id="EJK52714.1"/>
    </source>
</evidence>
<gene>
    <name evidence="2" type="ORF">THAOC_27983</name>
</gene>
<organism evidence="2 3">
    <name type="scientific">Thalassiosira oceanica</name>
    <name type="common">Marine diatom</name>
    <dbReference type="NCBI Taxonomy" id="159749"/>
    <lineage>
        <taxon>Eukaryota</taxon>
        <taxon>Sar</taxon>
        <taxon>Stramenopiles</taxon>
        <taxon>Ochrophyta</taxon>
        <taxon>Bacillariophyta</taxon>
        <taxon>Coscinodiscophyceae</taxon>
        <taxon>Thalassiosirophycidae</taxon>
        <taxon>Thalassiosirales</taxon>
        <taxon>Thalassiosiraceae</taxon>
        <taxon>Thalassiosira</taxon>
    </lineage>
</organism>
<evidence type="ECO:0000313" key="3">
    <source>
        <dbReference type="Proteomes" id="UP000266841"/>
    </source>
</evidence>
<evidence type="ECO:0000256" key="1">
    <source>
        <dbReference type="SAM" id="MobiDB-lite"/>
    </source>
</evidence>